<dbReference type="STRING" id="568816.Acin_0449"/>
<keyword evidence="1" id="KW-0812">Transmembrane</keyword>
<organism evidence="2 3">
    <name type="scientific">Acidaminococcus intestini (strain RyC-MR95)</name>
    <dbReference type="NCBI Taxonomy" id="568816"/>
    <lineage>
        <taxon>Bacteria</taxon>
        <taxon>Bacillati</taxon>
        <taxon>Bacillota</taxon>
        <taxon>Negativicutes</taxon>
        <taxon>Acidaminococcales</taxon>
        <taxon>Acidaminococcaceae</taxon>
        <taxon>Acidaminococcus</taxon>
    </lineage>
</organism>
<protein>
    <submittedName>
        <fullName evidence="2">Uncharacterized protein</fullName>
    </submittedName>
</protein>
<feature type="transmembrane region" description="Helical" evidence="1">
    <location>
        <begin position="13"/>
        <end position="30"/>
    </location>
</feature>
<dbReference type="InParanoid" id="G4Q8Z3"/>
<reference evidence="2 3" key="1">
    <citation type="journal article" date="2011" name="J. Bacteriol.">
        <title>Complete genome sequence of Acidaminococcus intestini RYC-MR95, a Gram-negative bacterium from the phylum Firmicutes.</title>
        <authorList>
            <person name="D'Auria G."/>
            <person name="Galan J.C."/>
            <person name="Rodriguez-Alcayna M."/>
            <person name="Moya A."/>
            <person name="Baquero F."/>
            <person name="Latorre A."/>
        </authorList>
    </citation>
    <scope>NUCLEOTIDE SEQUENCE [LARGE SCALE GENOMIC DNA]</scope>
    <source>
        <strain evidence="2 3">RyC-MR95</strain>
    </source>
</reference>
<name>G4Q8Z3_ACIIR</name>
<dbReference type="Proteomes" id="UP000007093">
    <property type="component" value="Chromosome"/>
</dbReference>
<keyword evidence="1" id="KW-1133">Transmembrane helix</keyword>
<sequence>MTGNERRRIWKDAFFRSIFCIPFFPLSFPYNPERKLKKSGTDK</sequence>
<dbReference type="KEGG" id="ain:Acin_0449"/>
<gene>
    <name evidence="2" type="ordered locus">Acin_0449</name>
</gene>
<evidence type="ECO:0000256" key="1">
    <source>
        <dbReference type="SAM" id="Phobius"/>
    </source>
</evidence>
<evidence type="ECO:0000313" key="3">
    <source>
        <dbReference type="Proteomes" id="UP000007093"/>
    </source>
</evidence>
<evidence type="ECO:0000313" key="2">
    <source>
        <dbReference type="EMBL" id="AEQ21691.1"/>
    </source>
</evidence>
<dbReference type="EMBL" id="CP003058">
    <property type="protein sequence ID" value="AEQ21691.1"/>
    <property type="molecule type" value="Genomic_DNA"/>
</dbReference>
<proteinExistence type="predicted"/>
<keyword evidence="1" id="KW-0472">Membrane</keyword>
<dbReference type="HOGENOM" id="CLU_3228246_0_0_9"/>
<keyword evidence="3" id="KW-1185">Reference proteome</keyword>
<dbReference type="AlphaFoldDB" id="G4Q8Z3"/>
<accession>G4Q8Z3</accession>